<name>A0ABT6FCF8_9BACT</name>
<evidence type="ECO:0000313" key="17">
    <source>
        <dbReference type="EMBL" id="MDG3005247.1"/>
    </source>
</evidence>
<feature type="binding site" evidence="16">
    <location>
        <begin position="102"/>
        <end position="105"/>
    </location>
    <ligand>
        <name>substrate</name>
    </ligand>
</feature>
<evidence type="ECO:0000256" key="10">
    <source>
        <dbReference type="ARBA" id="ARBA00022777"/>
    </source>
</evidence>
<keyword evidence="18" id="KW-1185">Reference proteome</keyword>
<comment type="similarity">
    <text evidence="14 16">Belongs to the type III pantothenate kinase family.</text>
</comment>
<organism evidence="17 18">
    <name type="scientific">Paludisphaera mucosa</name>
    <dbReference type="NCBI Taxonomy" id="3030827"/>
    <lineage>
        <taxon>Bacteria</taxon>
        <taxon>Pseudomonadati</taxon>
        <taxon>Planctomycetota</taxon>
        <taxon>Planctomycetia</taxon>
        <taxon>Isosphaerales</taxon>
        <taxon>Isosphaeraceae</taxon>
        <taxon>Paludisphaera</taxon>
    </lineage>
</organism>
<evidence type="ECO:0000256" key="9">
    <source>
        <dbReference type="ARBA" id="ARBA00022741"/>
    </source>
</evidence>
<protein>
    <recommendedName>
        <fullName evidence="15 16">Type III pantothenate kinase</fullName>
        <ecNumber evidence="6 16">2.7.1.33</ecNumber>
    </recommendedName>
    <alternativeName>
        <fullName evidence="16">PanK-III</fullName>
    </alternativeName>
    <alternativeName>
        <fullName evidence="16">Pantothenic acid kinase</fullName>
    </alternativeName>
</protein>
<dbReference type="CDD" id="cd24015">
    <property type="entry name" value="ASKHA_NBD_PanK-III"/>
    <property type="match status" value="1"/>
</dbReference>
<evidence type="ECO:0000256" key="8">
    <source>
        <dbReference type="ARBA" id="ARBA00022679"/>
    </source>
</evidence>
<evidence type="ECO:0000256" key="4">
    <source>
        <dbReference type="ARBA" id="ARBA00005225"/>
    </source>
</evidence>
<comment type="cofactor">
    <cofactor evidence="2">
        <name>K(+)</name>
        <dbReference type="ChEBI" id="CHEBI:29103"/>
    </cofactor>
</comment>
<dbReference type="NCBIfam" id="TIGR00671">
    <property type="entry name" value="baf"/>
    <property type="match status" value="1"/>
</dbReference>
<evidence type="ECO:0000256" key="16">
    <source>
        <dbReference type="HAMAP-Rule" id="MF_01274"/>
    </source>
</evidence>
<dbReference type="HAMAP" id="MF_01274">
    <property type="entry name" value="Pantothen_kinase_3"/>
    <property type="match status" value="1"/>
</dbReference>
<evidence type="ECO:0000256" key="12">
    <source>
        <dbReference type="ARBA" id="ARBA00022958"/>
    </source>
</evidence>
<dbReference type="GO" id="GO:0004594">
    <property type="term" value="F:pantothenate kinase activity"/>
    <property type="evidence" value="ECO:0007669"/>
    <property type="project" value="UniProtKB-EC"/>
</dbReference>
<proteinExistence type="inferred from homology"/>
<evidence type="ECO:0000256" key="11">
    <source>
        <dbReference type="ARBA" id="ARBA00022840"/>
    </source>
</evidence>
<keyword evidence="9 16" id="KW-0547">Nucleotide-binding</keyword>
<keyword evidence="7 16" id="KW-0963">Cytoplasm</keyword>
<comment type="subunit">
    <text evidence="5 16">Homodimer.</text>
</comment>
<keyword evidence="10 16" id="KW-0418">Kinase</keyword>
<gene>
    <name evidence="16" type="primary">coaX</name>
    <name evidence="17" type="ORF">PZE19_15770</name>
</gene>
<dbReference type="EMBL" id="JARRAG010000002">
    <property type="protein sequence ID" value="MDG3005247.1"/>
    <property type="molecule type" value="Genomic_DNA"/>
</dbReference>
<keyword evidence="8 16" id="KW-0808">Transferase</keyword>
<feature type="binding site" evidence="16">
    <location>
        <begin position="7"/>
        <end position="14"/>
    </location>
    <ligand>
        <name>ATP</name>
        <dbReference type="ChEBI" id="CHEBI:30616"/>
    </ligand>
</feature>
<sequence length="252" mass="26399">MPRIVADIGNSRLKWARLDDQGGLGPTVSLPLDDPKAWGAVYDGWHRSASDSSTWAVSSVNPPLAGRLAAFLAERKTAEIRWFLTAAEVPVPKDVEGADTGGSDRALAVLGASRLLGRGRPILVVSCGTAITVERLTAEGVWQGGAIAMGLGLCARALHHFTAQLPLVSPDRSAPSWGRSTNPSLEAGVFWGTVGAVRELIARQEPDLGPSLVVWTGGDAFRLAPAVEGPAARVVPDLVLQGLVHAAFPSKP</sequence>
<dbReference type="Proteomes" id="UP001216907">
    <property type="component" value="Unassembled WGS sequence"/>
</dbReference>
<accession>A0ABT6FCF8</accession>
<evidence type="ECO:0000313" key="18">
    <source>
        <dbReference type="Proteomes" id="UP001216907"/>
    </source>
</evidence>
<evidence type="ECO:0000256" key="13">
    <source>
        <dbReference type="ARBA" id="ARBA00022993"/>
    </source>
</evidence>
<comment type="function">
    <text evidence="16">Catalyzes the phosphorylation of pantothenate (Pan), the first step in CoA biosynthesis.</text>
</comment>
<keyword evidence="13 16" id="KW-0173">Coenzyme A biosynthesis</keyword>
<feature type="binding site" evidence="16">
    <location>
        <position position="181"/>
    </location>
    <ligand>
        <name>substrate</name>
    </ligand>
</feature>
<evidence type="ECO:0000256" key="15">
    <source>
        <dbReference type="ARBA" id="ARBA00040883"/>
    </source>
</evidence>
<dbReference type="PANTHER" id="PTHR34265:SF1">
    <property type="entry name" value="TYPE III PANTOTHENATE KINASE"/>
    <property type="match status" value="1"/>
</dbReference>
<dbReference type="Gene3D" id="3.30.420.40">
    <property type="match status" value="2"/>
</dbReference>
<dbReference type="RefSeq" id="WP_277861592.1">
    <property type="nucleotide sequence ID" value="NZ_JARRAG010000002.1"/>
</dbReference>
<dbReference type="Pfam" id="PF03309">
    <property type="entry name" value="Pan_kinase"/>
    <property type="match status" value="1"/>
</dbReference>
<keyword evidence="11 16" id="KW-0067">ATP-binding</keyword>
<comment type="caution">
    <text evidence="16">Lacks conserved residue(s) required for the propagation of feature annotation.</text>
</comment>
<keyword evidence="12 16" id="KW-0630">Potassium</keyword>
<evidence type="ECO:0000256" key="6">
    <source>
        <dbReference type="ARBA" id="ARBA00012102"/>
    </source>
</evidence>
<evidence type="ECO:0000256" key="7">
    <source>
        <dbReference type="ARBA" id="ARBA00022490"/>
    </source>
</evidence>
<dbReference type="InterPro" id="IPR043129">
    <property type="entry name" value="ATPase_NBD"/>
</dbReference>
<evidence type="ECO:0000256" key="5">
    <source>
        <dbReference type="ARBA" id="ARBA00011738"/>
    </source>
</evidence>
<feature type="binding site" evidence="16">
    <location>
        <position position="129"/>
    </location>
    <ligand>
        <name>ATP</name>
        <dbReference type="ChEBI" id="CHEBI:30616"/>
    </ligand>
</feature>
<evidence type="ECO:0000256" key="3">
    <source>
        <dbReference type="ARBA" id="ARBA00004496"/>
    </source>
</evidence>
<evidence type="ECO:0000256" key="1">
    <source>
        <dbReference type="ARBA" id="ARBA00001206"/>
    </source>
</evidence>
<dbReference type="PANTHER" id="PTHR34265">
    <property type="entry name" value="TYPE III PANTOTHENATE KINASE"/>
    <property type="match status" value="1"/>
</dbReference>
<dbReference type="EC" id="2.7.1.33" evidence="6 16"/>
<reference evidence="17 18" key="1">
    <citation type="submission" date="2023-03" db="EMBL/GenBank/DDBJ databases">
        <title>Paludisphaera mucosa sp. nov. a novel planctomycete from northern fen.</title>
        <authorList>
            <person name="Ivanova A."/>
        </authorList>
    </citation>
    <scope>NUCLEOTIDE SEQUENCE [LARGE SCALE GENOMIC DNA]</scope>
    <source>
        <strain evidence="17 18">Pla2</strain>
    </source>
</reference>
<evidence type="ECO:0000256" key="14">
    <source>
        <dbReference type="ARBA" id="ARBA00038036"/>
    </source>
</evidence>
<comment type="catalytic activity">
    <reaction evidence="1 16">
        <text>(R)-pantothenate + ATP = (R)-4'-phosphopantothenate + ADP + H(+)</text>
        <dbReference type="Rhea" id="RHEA:16373"/>
        <dbReference type="ChEBI" id="CHEBI:10986"/>
        <dbReference type="ChEBI" id="CHEBI:15378"/>
        <dbReference type="ChEBI" id="CHEBI:29032"/>
        <dbReference type="ChEBI" id="CHEBI:30616"/>
        <dbReference type="ChEBI" id="CHEBI:456216"/>
        <dbReference type="EC" id="2.7.1.33"/>
    </reaction>
</comment>
<dbReference type="InterPro" id="IPR004619">
    <property type="entry name" value="Type_III_PanK"/>
</dbReference>
<comment type="pathway">
    <text evidence="4 16">Cofactor biosynthesis; coenzyme A biosynthesis; CoA from (R)-pantothenate: step 1/5.</text>
</comment>
<comment type="cofactor">
    <cofactor evidence="16">
        <name>NH4(+)</name>
        <dbReference type="ChEBI" id="CHEBI:28938"/>
    </cofactor>
    <cofactor evidence="16">
        <name>K(+)</name>
        <dbReference type="ChEBI" id="CHEBI:29103"/>
    </cofactor>
    <text evidence="16">A monovalent cation. Ammonium or potassium.</text>
</comment>
<comment type="caution">
    <text evidence="17">The sequence shown here is derived from an EMBL/GenBank/DDBJ whole genome shotgun (WGS) entry which is preliminary data.</text>
</comment>
<evidence type="ECO:0000256" key="2">
    <source>
        <dbReference type="ARBA" id="ARBA00001958"/>
    </source>
</evidence>
<comment type="subcellular location">
    <subcellularLocation>
        <location evidence="3 16">Cytoplasm</location>
    </subcellularLocation>
</comment>
<dbReference type="SUPFAM" id="SSF53067">
    <property type="entry name" value="Actin-like ATPase domain"/>
    <property type="match status" value="2"/>
</dbReference>
<feature type="active site" description="Proton acceptor" evidence="16">
    <location>
        <position position="104"/>
    </location>
</feature>